<proteinExistence type="predicted"/>
<dbReference type="AlphaFoldDB" id="A0AAV0AJC8"/>
<name>A0AAV0AJC8_PHAPC</name>
<accession>A0AAV0AJC8</accession>
<protein>
    <submittedName>
        <fullName evidence="1">Uncharacterized protein</fullName>
    </submittedName>
</protein>
<evidence type="ECO:0000313" key="2">
    <source>
        <dbReference type="Proteomes" id="UP001153365"/>
    </source>
</evidence>
<gene>
    <name evidence="1" type="ORF">PPACK8108_LOCUS1673</name>
</gene>
<keyword evidence="2" id="KW-1185">Reference proteome</keyword>
<evidence type="ECO:0000313" key="1">
    <source>
        <dbReference type="EMBL" id="CAH7667268.1"/>
    </source>
</evidence>
<reference evidence="1" key="1">
    <citation type="submission" date="2022-06" db="EMBL/GenBank/DDBJ databases">
        <authorList>
            <consortium name="SYNGENTA / RWTH Aachen University"/>
        </authorList>
    </citation>
    <scope>NUCLEOTIDE SEQUENCE</scope>
</reference>
<sequence>MKLLKILLEAGQGKDGLAGWQNKAGIGLDRAALAYDSSQCKDKTRLKQRVTEVLLDFGQEKKKAIAKSLDQNRDSILTALFSSDNNHLPPHMHEQSPRSSILLITPLQSNPLRLHRQHDFDYFKNMINLMNEKVKLISHQMWWS</sequence>
<dbReference type="Proteomes" id="UP001153365">
    <property type="component" value="Unassembled WGS sequence"/>
</dbReference>
<dbReference type="EMBL" id="CALTRL010000231">
    <property type="protein sequence ID" value="CAH7667268.1"/>
    <property type="molecule type" value="Genomic_DNA"/>
</dbReference>
<organism evidence="1 2">
    <name type="scientific">Phakopsora pachyrhizi</name>
    <name type="common">Asian soybean rust disease fungus</name>
    <dbReference type="NCBI Taxonomy" id="170000"/>
    <lineage>
        <taxon>Eukaryota</taxon>
        <taxon>Fungi</taxon>
        <taxon>Dikarya</taxon>
        <taxon>Basidiomycota</taxon>
        <taxon>Pucciniomycotina</taxon>
        <taxon>Pucciniomycetes</taxon>
        <taxon>Pucciniales</taxon>
        <taxon>Phakopsoraceae</taxon>
        <taxon>Phakopsora</taxon>
    </lineage>
</organism>
<comment type="caution">
    <text evidence="1">The sequence shown here is derived from an EMBL/GenBank/DDBJ whole genome shotgun (WGS) entry which is preliminary data.</text>
</comment>